<name>A0ACC2UT22_9FUNG</name>
<evidence type="ECO:0000313" key="2">
    <source>
        <dbReference type="Proteomes" id="UP001165960"/>
    </source>
</evidence>
<dbReference type="Proteomes" id="UP001165960">
    <property type="component" value="Unassembled WGS sequence"/>
</dbReference>
<comment type="caution">
    <text evidence="1">The sequence shown here is derived from an EMBL/GenBank/DDBJ whole genome shotgun (WGS) entry which is preliminary data.</text>
</comment>
<gene>
    <name evidence="1" type="ORF">DSO57_1004498</name>
</gene>
<keyword evidence="2" id="KW-1185">Reference proteome</keyword>
<reference evidence="1" key="1">
    <citation type="submission" date="2022-04" db="EMBL/GenBank/DDBJ databases">
        <title>Genome of the entomopathogenic fungus Entomophthora muscae.</title>
        <authorList>
            <person name="Elya C."/>
            <person name="Lovett B.R."/>
            <person name="Lee E."/>
            <person name="Macias A.M."/>
            <person name="Hajek A.E."/>
            <person name="De Bivort B.L."/>
            <person name="Kasson M.T."/>
            <person name="De Fine Licht H.H."/>
            <person name="Stajich J.E."/>
        </authorList>
    </citation>
    <scope>NUCLEOTIDE SEQUENCE</scope>
    <source>
        <strain evidence="1">Berkeley</strain>
    </source>
</reference>
<dbReference type="EMBL" id="QTSX02000011">
    <property type="protein sequence ID" value="KAJ9090250.1"/>
    <property type="molecule type" value="Genomic_DNA"/>
</dbReference>
<accession>A0ACC2UT22</accession>
<evidence type="ECO:0000313" key="1">
    <source>
        <dbReference type="EMBL" id="KAJ9090250.1"/>
    </source>
</evidence>
<proteinExistence type="predicted"/>
<organism evidence="1 2">
    <name type="scientific">Entomophthora muscae</name>
    <dbReference type="NCBI Taxonomy" id="34485"/>
    <lineage>
        <taxon>Eukaryota</taxon>
        <taxon>Fungi</taxon>
        <taxon>Fungi incertae sedis</taxon>
        <taxon>Zoopagomycota</taxon>
        <taxon>Entomophthoromycotina</taxon>
        <taxon>Entomophthoromycetes</taxon>
        <taxon>Entomophthorales</taxon>
        <taxon>Entomophthoraceae</taxon>
        <taxon>Entomophthora</taxon>
    </lineage>
</organism>
<protein>
    <submittedName>
        <fullName evidence="1">Uncharacterized protein</fullName>
    </submittedName>
</protein>
<sequence>MDSVFRFPTEEEIMKQPFGLGLDLGQLGYDGLSDFPMSPVSDASQLSPIMGSASSLDLDFDTCNCVYCGVGLGSEAVDMEWEERVCELCTRALVCCLPRHPEPPQYNNMEHCHHCGISLDGVHIQVDRHAYCQFDYESLFVLHCRGCGTGIADSYVEALDAVWHKACFRCAECGDCVADGTSFLLDERILCERHYYHLLDAMCLICEKPLKGLCLSTPDGKSKFHPNHFQCYKCHSPLPQSNFTKESGHLICLDCTR</sequence>